<dbReference type="InterPro" id="IPR029052">
    <property type="entry name" value="Metallo-depent_PP-like"/>
</dbReference>
<dbReference type="Gene3D" id="2.60.40.380">
    <property type="entry name" value="Purple acid phosphatase-like, N-terminal"/>
    <property type="match status" value="1"/>
</dbReference>
<dbReference type="AlphaFoldDB" id="A0AAX2RX60"/>
<name>A0AAX2RX60_BURCE</name>
<accession>A0AAX2RX60</accession>
<feature type="domain" description="Phospholipase D N-terminal" evidence="2">
    <location>
        <begin position="65"/>
        <end position="153"/>
    </location>
</feature>
<protein>
    <submittedName>
        <fullName evidence="3">Alkaline phosphatase</fullName>
    </submittedName>
</protein>
<dbReference type="SUPFAM" id="SSF56300">
    <property type="entry name" value="Metallo-dependent phosphatases"/>
    <property type="match status" value="1"/>
</dbReference>
<dbReference type="Proteomes" id="UP000298234">
    <property type="component" value="Unassembled WGS sequence"/>
</dbReference>
<evidence type="ECO:0000313" key="3">
    <source>
        <dbReference type="EMBL" id="TEU52308.1"/>
    </source>
</evidence>
<dbReference type="InterPro" id="IPR018946">
    <property type="entry name" value="PhoD-like_MPP"/>
</dbReference>
<dbReference type="Pfam" id="PF16655">
    <property type="entry name" value="PhoD_N"/>
    <property type="match status" value="1"/>
</dbReference>
<reference evidence="3 4" key="1">
    <citation type="submission" date="2019-03" db="EMBL/GenBank/DDBJ databases">
        <title>Burkholderia cepacia outbreak.</title>
        <authorList>
            <person name="Farzana R."/>
            <person name="Walsh T.R."/>
        </authorList>
    </citation>
    <scope>NUCLEOTIDE SEQUENCE [LARGE SCALE GENOMIC DNA]</scope>
    <source>
        <strain evidence="4">d13</strain>
    </source>
</reference>
<evidence type="ECO:0000313" key="4">
    <source>
        <dbReference type="Proteomes" id="UP000298234"/>
    </source>
</evidence>
<dbReference type="InterPro" id="IPR032093">
    <property type="entry name" value="PhoD_N"/>
</dbReference>
<evidence type="ECO:0000259" key="1">
    <source>
        <dbReference type="Pfam" id="PF09423"/>
    </source>
</evidence>
<proteinExistence type="predicted"/>
<dbReference type="EMBL" id="SNSQ01000005">
    <property type="protein sequence ID" value="TEU52308.1"/>
    <property type="molecule type" value="Genomic_DNA"/>
</dbReference>
<dbReference type="PANTHER" id="PTHR43606">
    <property type="entry name" value="PHOSPHATASE, PUTATIVE (AFU_ORTHOLOGUE AFUA_6G08710)-RELATED"/>
    <property type="match status" value="1"/>
</dbReference>
<dbReference type="Gene3D" id="3.60.21.70">
    <property type="entry name" value="PhoD-like phosphatase"/>
    <property type="match status" value="1"/>
</dbReference>
<organism evidence="3 4">
    <name type="scientific">Burkholderia cepacia</name>
    <name type="common">Pseudomonas cepacia</name>
    <dbReference type="NCBI Taxonomy" id="292"/>
    <lineage>
        <taxon>Bacteria</taxon>
        <taxon>Pseudomonadati</taxon>
        <taxon>Pseudomonadota</taxon>
        <taxon>Betaproteobacteria</taxon>
        <taxon>Burkholderiales</taxon>
        <taxon>Burkholderiaceae</taxon>
        <taxon>Burkholderia</taxon>
        <taxon>Burkholderia cepacia complex</taxon>
    </lineage>
</organism>
<dbReference type="Pfam" id="PF09423">
    <property type="entry name" value="PhoD"/>
    <property type="match status" value="1"/>
</dbReference>
<dbReference type="InterPro" id="IPR052900">
    <property type="entry name" value="Phospholipid_Metab_Enz"/>
</dbReference>
<gene>
    <name evidence="3" type="ORF">E3D37_06560</name>
</gene>
<dbReference type="PANTHER" id="PTHR43606:SF2">
    <property type="entry name" value="ALKALINE PHOSPHATASE FAMILY PROTEIN (AFU_ORTHOLOGUE AFUA_5G03860)"/>
    <property type="match status" value="1"/>
</dbReference>
<dbReference type="InterPro" id="IPR038607">
    <property type="entry name" value="PhoD-like_sf"/>
</dbReference>
<comment type="caution">
    <text evidence="3">The sequence shown here is derived from an EMBL/GenBank/DDBJ whole genome shotgun (WGS) entry which is preliminary data.</text>
</comment>
<evidence type="ECO:0000259" key="2">
    <source>
        <dbReference type="Pfam" id="PF16655"/>
    </source>
</evidence>
<dbReference type="CDD" id="cd07389">
    <property type="entry name" value="MPP_PhoD"/>
    <property type="match status" value="1"/>
</dbReference>
<sequence>MSNTKNPMINPLAEAMPPQPERRRFVRQVALGAVAISGVALAGCGGGDDGGSFGGSGNPKVAFAHGVASGDPLADRVILWTRVSTESSQEIVLHWEVASDAGFTNIVASGEARTSAARDHTVKIDAMGLSAGRSYWYRFKAYDQLSPVGRTRTLPKAGISQVRLAVLSCSNYPSGFFNVYADAAKRNDLDAVLHLGDYIYEYSREDISAVAPQAAELGRLFEPAHEIVKLDDYRRRYAQYRGDADLQALHAALPMIAVWDDHEFSNDTWRDGAQNHQPAEGDFAARKAAAIQAYHEWMPIRSGANAEQIYRSFDFGGLLALHMLDTRAIARDKQLSYANYVTQAGFDAAGFASAIGNPARQLLGTTQTNWLARQMAASTATWQVLGQQVLMGHLELPSPLLFGMMGVGGVSLTRYMEIAAKAQTAPQMLTPEELAVLKAPSIPASLDSWDGYPAARETVLEMARNLDKNLVVLAGDSHNAWASDLLDGQGRQVGVEFAAPSVSSPGMEQSITNVKPAALSATLTNLVEPLKYCDTSRRGYVVLTATRDECVAEFTYVDTITSRNYRAITDKRLRVLPGAANRKIVA</sequence>
<feature type="domain" description="PhoD-like phosphatase metallophosphatase" evidence="1">
    <location>
        <begin position="164"/>
        <end position="554"/>
    </location>
</feature>
<dbReference type="RefSeq" id="WP_134255868.1">
    <property type="nucleotide sequence ID" value="NZ_SNSG01000008.1"/>
</dbReference>